<dbReference type="Proteomes" id="UP001432322">
    <property type="component" value="Unassembled WGS sequence"/>
</dbReference>
<dbReference type="EMBL" id="BTSY01000005">
    <property type="protein sequence ID" value="GMT26969.1"/>
    <property type="molecule type" value="Genomic_DNA"/>
</dbReference>
<gene>
    <name evidence="4" type="ORF">PFISCL1PPCAC_18266</name>
</gene>
<reference evidence="4" key="1">
    <citation type="submission" date="2023-10" db="EMBL/GenBank/DDBJ databases">
        <title>Genome assembly of Pristionchus species.</title>
        <authorList>
            <person name="Yoshida K."/>
            <person name="Sommer R.J."/>
        </authorList>
    </citation>
    <scope>NUCLEOTIDE SEQUENCE</scope>
    <source>
        <strain evidence="4">RS5133</strain>
    </source>
</reference>
<dbReference type="InterPro" id="IPR000387">
    <property type="entry name" value="Tyr_Pase_dom"/>
</dbReference>
<feature type="non-terminal residue" evidence="4">
    <location>
        <position position="1"/>
    </location>
</feature>
<dbReference type="PROSITE" id="PS50056">
    <property type="entry name" value="TYR_PHOSPHATASE_2"/>
    <property type="match status" value="1"/>
</dbReference>
<dbReference type="SMART" id="SM00194">
    <property type="entry name" value="PTPc"/>
    <property type="match status" value="1"/>
</dbReference>
<dbReference type="InterPro" id="IPR029021">
    <property type="entry name" value="Prot-tyrosine_phosphatase-like"/>
</dbReference>
<feature type="region of interest" description="Disordered" evidence="1">
    <location>
        <begin position="1"/>
        <end position="29"/>
    </location>
</feature>
<dbReference type="AlphaFoldDB" id="A0AAV5W8C1"/>
<keyword evidence="5" id="KW-1185">Reference proteome</keyword>
<evidence type="ECO:0000256" key="1">
    <source>
        <dbReference type="SAM" id="MobiDB-lite"/>
    </source>
</evidence>
<sequence length="332" mass="39519">KEKEKIKEEDAAEKSKNTKYTEEEKKTNRKKWAARLHEMKCKDMSKEFNDKIKRFVPSGVTMDICKTEANQIKCRYADVLCIDQTRVPLKGKSEEEDFIHANWVSAPGGTKYICTQAPLKETCEDFWHMCFKEKVSLIVMLCNFKEGSDLEKCHHYFPEKPKDKLKFGEYTVTMKEKLDEIEIEDTEFTTMEIKRKDDTVKLKHCFMRYWVDNCAPVETEPILKLWRWVRKHHADRPVAIHCSAGVGRTSTFVGIELANYRVSMNPDLNLLDVVKELRRMRYQSIQSHVQFLYLHYLVLDYFVQEKIVDPYKESKFVDEYRKHTKRRTTRVR</sequence>
<dbReference type="FunFam" id="3.90.190.10:FF:000226">
    <property type="entry name" value="Riok-3"/>
    <property type="match status" value="1"/>
</dbReference>
<name>A0AAV5W8C1_9BILA</name>
<comment type="caution">
    <text evidence="4">The sequence shown here is derived from an EMBL/GenBank/DDBJ whole genome shotgun (WGS) entry which is preliminary data.</text>
</comment>
<dbReference type="Pfam" id="PF00102">
    <property type="entry name" value="Y_phosphatase"/>
    <property type="match status" value="1"/>
</dbReference>
<dbReference type="SUPFAM" id="SSF52799">
    <property type="entry name" value="(Phosphotyrosine protein) phosphatases II"/>
    <property type="match status" value="1"/>
</dbReference>
<evidence type="ECO:0008006" key="6">
    <source>
        <dbReference type="Google" id="ProtNLM"/>
    </source>
</evidence>
<evidence type="ECO:0000313" key="5">
    <source>
        <dbReference type="Proteomes" id="UP001432322"/>
    </source>
</evidence>
<feature type="non-terminal residue" evidence="4">
    <location>
        <position position="332"/>
    </location>
</feature>
<dbReference type="CDD" id="cd00047">
    <property type="entry name" value="PTPc"/>
    <property type="match status" value="1"/>
</dbReference>
<dbReference type="PROSITE" id="PS50055">
    <property type="entry name" value="TYR_PHOSPHATASE_PTP"/>
    <property type="match status" value="1"/>
</dbReference>
<accession>A0AAV5W8C1</accession>
<dbReference type="InterPro" id="IPR052782">
    <property type="entry name" value="Oocyte-zygote_transition_reg"/>
</dbReference>
<dbReference type="InterPro" id="IPR003595">
    <property type="entry name" value="Tyr_Pase_cat"/>
</dbReference>
<dbReference type="PANTHER" id="PTHR46163">
    <property type="entry name" value="TYROSINE-PROTEIN PHOSPHATASE-RELATED"/>
    <property type="match status" value="1"/>
</dbReference>
<dbReference type="PRINTS" id="PR00700">
    <property type="entry name" value="PRTYPHPHTASE"/>
</dbReference>
<organism evidence="4 5">
    <name type="scientific">Pristionchus fissidentatus</name>
    <dbReference type="NCBI Taxonomy" id="1538716"/>
    <lineage>
        <taxon>Eukaryota</taxon>
        <taxon>Metazoa</taxon>
        <taxon>Ecdysozoa</taxon>
        <taxon>Nematoda</taxon>
        <taxon>Chromadorea</taxon>
        <taxon>Rhabditida</taxon>
        <taxon>Rhabditina</taxon>
        <taxon>Diplogasteromorpha</taxon>
        <taxon>Diplogasteroidea</taxon>
        <taxon>Neodiplogasteridae</taxon>
        <taxon>Pristionchus</taxon>
    </lineage>
</organism>
<feature type="domain" description="Tyrosine specific protein phosphatases" evidence="3">
    <location>
        <begin position="223"/>
        <end position="292"/>
    </location>
</feature>
<dbReference type="PROSITE" id="PS00383">
    <property type="entry name" value="TYR_PHOSPHATASE_1"/>
    <property type="match status" value="1"/>
</dbReference>
<feature type="domain" description="Tyrosine-protein phosphatase" evidence="2">
    <location>
        <begin position="44"/>
        <end position="301"/>
    </location>
</feature>
<evidence type="ECO:0000259" key="3">
    <source>
        <dbReference type="PROSITE" id="PS50056"/>
    </source>
</evidence>
<dbReference type="InterPro" id="IPR016130">
    <property type="entry name" value="Tyr_Pase_AS"/>
</dbReference>
<dbReference type="InterPro" id="IPR000242">
    <property type="entry name" value="PTP_cat"/>
</dbReference>
<proteinExistence type="predicted"/>
<protein>
    <recommendedName>
        <fullName evidence="6">Protein-tyrosine phosphatase</fullName>
    </recommendedName>
</protein>
<evidence type="ECO:0000259" key="2">
    <source>
        <dbReference type="PROSITE" id="PS50055"/>
    </source>
</evidence>
<dbReference type="PANTHER" id="PTHR46163:SF10">
    <property type="entry name" value="PROTEIN-TYROSINE PHOSPHATASE-RELATED"/>
    <property type="match status" value="1"/>
</dbReference>
<dbReference type="Gene3D" id="3.90.190.10">
    <property type="entry name" value="Protein tyrosine phosphatase superfamily"/>
    <property type="match status" value="1"/>
</dbReference>
<dbReference type="SMART" id="SM00404">
    <property type="entry name" value="PTPc_motif"/>
    <property type="match status" value="1"/>
</dbReference>
<evidence type="ECO:0000313" key="4">
    <source>
        <dbReference type="EMBL" id="GMT26969.1"/>
    </source>
</evidence>
<feature type="compositionally biased region" description="Basic and acidic residues" evidence="1">
    <location>
        <begin position="1"/>
        <end position="26"/>
    </location>
</feature>
<dbReference type="GO" id="GO:0004725">
    <property type="term" value="F:protein tyrosine phosphatase activity"/>
    <property type="evidence" value="ECO:0007669"/>
    <property type="project" value="InterPro"/>
</dbReference>